<evidence type="ECO:0000256" key="3">
    <source>
        <dbReference type="PROSITE-ProRule" id="PRU00023"/>
    </source>
</evidence>
<dbReference type="PANTHER" id="PTHR24198">
    <property type="entry name" value="ANKYRIN REPEAT AND PROTEIN KINASE DOMAIN-CONTAINING PROTEIN"/>
    <property type="match status" value="1"/>
</dbReference>
<dbReference type="InterPro" id="IPR036770">
    <property type="entry name" value="Ankyrin_rpt-contain_sf"/>
</dbReference>
<evidence type="ECO:0000313" key="4">
    <source>
        <dbReference type="EMBL" id="KAK7105056.1"/>
    </source>
</evidence>
<proteinExistence type="predicted"/>
<dbReference type="EMBL" id="JBAMIC010000008">
    <property type="protein sequence ID" value="KAK7105056.1"/>
    <property type="molecule type" value="Genomic_DNA"/>
</dbReference>
<dbReference type="InterPro" id="IPR002110">
    <property type="entry name" value="Ankyrin_rpt"/>
</dbReference>
<dbReference type="Proteomes" id="UP001374579">
    <property type="component" value="Unassembled WGS sequence"/>
</dbReference>
<dbReference type="SUPFAM" id="SSF48403">
    <property type="entry name" value="Ankyrin repeat"/>
    <property type="match status" value="1"/>
</dbReference>
<dbReference type="AlphaFoldDB" id="A0AAN9BF60"/>
<sequence length="397" mass="43521">MARLVLRPGDQEGVTELMTAVAECKIRTTERLLLSGADLQARDKNGRNVIYHAFSTSEMTEEVLEVFELLGKQGVDFNSSLDTDGCSALITAITLDWPIIVQLLITLGADIHDEGMPKFGASVSTDLALAGGYVEQGDNQHRDHDRFVFSKGCGQHVSPLLCATMLRRDAIIDILLSAGADCQQTSLCSFWKSSNVGACSVCDVRISPVHIAAYHGDVELLQRLLEVCREHCLQGNSDTSRPLVGSALPEEDITPLWLALLRGETGAVKTLLAYDYPKAPPCHFGSGLHVSLEEDHYDNARLLLCSGYDLWEDLEWIESELYPTTNKDIIEFIGDFVTQPPSLVVCSRNALRQHMGPRLPAYLSTLHMPQKVANVILLKDVLSSDNSASADDVLLTV</sequence>
<keyword evidence="1" id="KW-0677">Repeat</keyword>
<gene>
    <name evidence="4" type="ORF">V1264_019677</name>
</gene>
<reference evidence="4 5" key="1">
    <citation type="submission" date="2024-02" db="EMBL/GenBank/DDBJ databases">
        <title>Chromosome-scale genome assembly of the rough periwinkle Littorina saxatilis.</title>
        <authorList>
            <person name="De Jode A."/>
            <person name="Faria R."/>
            <person name="Formenti G."/>
            <person name="Sims Y."/>
            <person name="Smith T.P."/>
            <person name="Tracey A."/>
            <person name="Wood J.M.D."/>
            <person name="Zagrodzka Z.B."/>
            <person name="Johannesson K."/>
            <person name="Butlin R.K."/>
            <person name="Leder E.H."/>
        </authorList>
    </citation>
    <scope>NUCLEOTIDE SEQUENCE [LARGE SCALE GENOMIC DNA]</scope>
    <source>
        <strain evidence="4">Snail1</strain>
        <tissue evidence="4">Muscle</tissue>
    </source>
</reference>
<evidence type="ECO:0000256" key="2">
    <source>
        <dbReference type="ARBA" id="ARBA00023043"/>
    </source>
</evidence>
<dbReference type="Pfam" id="PF12796">
    <property type="entry name" value="Ank_2"/>
    <property type="match status" value="2"/>
</dbReference>
<feature type="repeat" description="ANK" evidence="3">
    <location>
        <begin position="12"/>
        <end position="44"/>
    </location>
</feature>
<keyword evidence="5" id="KW-1185">Reference proteome</keyword>
<dbReference type="PROSITE" id="PS50088">
    <property type="entry name" value="ANK_REPEAT"/>
    <property type="match status" value="1"/>
</dbReference>
<organism evidence="4 5">
    <name type="scientific">Littorina saxatilis</name>
    <dbReference type="NCBI Taxonomy" id="31220"/>
    <lineage>
        <taxon>Eukaryota</taxon>
        <taxon>Metazoa</taxon>
        <taxon>Spiralia</taxon>
        <taxon>Lophotrochozoa</taxon>
        <taxon>Mollusca</taxon>
        <taxon>Gastropoda</taxon>
        <taxon>Caenogastropoda</taxon>
        <taxon>Littorinimorpha</taxon>
        <taxon>Littorinoidea</taxon>
        <taxon>Littorinidae</taxon>
        <taxon>Littorina</taxon>
    </lineage>
</organism>
<protein>
    <submittedName>
        <fullName evidence="4">Uncharacterized protein</fullName>
    </submittedName>
</protein>
<evidence type="ECO:0000313" key="5">
    <source>
        <dbReference type="Proteomes" id="UP001374579"/>
    </source>
</evidence>
<evidence type="ECO:0000256" key="1">
    <source>
        <dbReference type="ARBA" id="ARBA00022737"/>
    </source>
</evidence>
<dbReference type="SMART" id="SM00248">
    <property type="entry name" value="ANK"/>
    <property type="match status" value="6"/>
</dbReference>
<dbReference type="PANTHER" id="PTHR24198:SF165">
    <property type="entry name" value="ANKYRIN REPEAT-CONTAINING PROTEIN-RELATED"/>
    <property type="match status" value="1"/>
</dbReference>
<keyword evidence="2 3" id="KW-0040">ANK repeat</keyword>
<dbReference type="Gene3D" id="1.25.40.20">
    <property type="entry name" value="Ankyrin repeat-containing domain"/>
    <property type="match status" value="2"/>
</dbReference>
<accession>A0AAN9BF60</accession>
<comment type="caution">
    <text evidence="4">The sequence shown here is derived from an EMBL/GenBank/DDBJ whole genome shotgun (WGS) entry which is preliminary data.</text>
</comment>
<name>A0AAN9BF60_9CAEN</name>